<accession>A0A844H7U4</accession>
<dbReference type="Proteomes" id="UP000442533">
    <property type="component" value="Unassembled WGS sequence"/>
</dbReference>
<sequence length="113" mass="12453">MTHPDQPTHCHQPQEGADRPKRCSTHSMMRSRQPVIGATWRAGGDSPVRPPIAMVLVWNELARDGGQYAAALNSVFPALFSSVFAWLFRSVLPQMFGLQDNVIHLGILFVAAS</sequence>
<proteinExistence type="predicted"/>
<gene>
    <name evidence="3" type="ORF">GL279_13210</name>
</gene>
<dbReference type="EMBL" id="WMIF01000018">
    <property type="protein sequence ID" value="MTH35560.1"/>
    <property type="molecule type" value="Genomic_DNA"/>
</dbReference>
<keyword evidence="4" id="KW-1185">Reference proteome</keyword>
<evidence type="ECO:0000256" key="2">
    <source>
        <dbReference type="SAM" id="Phobius"/>
    </source>
</evidence>
<evidence type="ECO:0000313" key="4">
    <source>
        <dbReference type="Proteomes" id="UP000442533"/>
    </source>
</evidence>
<organism evidence="3 4">
    <name type="scientific">Paracoccus limosus</name>
    <dbReference type="NCBI Taxonomy" id="913252"/>
    <lineage>
        <taxon>Bacteria</taxon>
        <taxon>Pseudomonadati</taxon>
        <taxon>Pseudomonadota</taxon>
        <taxon>Alphaproteobacteria</taxon>
        <taxon>Rhodobacterales</taxon>
        <taxon>Paracoccaceae</taxon>
        <taxon>Paracoccus</taxon>
    </lineage>
</organism>
<feature type="transmembrane region" description="Helical" evidence="2">
    <location>
        <begin position="68"/>
        <end position="88"/>
    </location>
</feature>
<dbReference type="AlphaFoldDB" id="A0A844H7U4"/>
<reference evidence="3 4" key="1">
    <citation type="submission" date="2019-11" db="EMBL/GenBank/DDBJ databases">
        <authorList>
            <person name="Dong K."/>
        </authorList>
    </citation>
    <scope>NUCLEOTIDE SEQUENCE [LARGE SCALE GENOMIC DNA]</scope>
    <source>
        <strain evidence="3 4">JCM 17370</strain>
    </source>
</reference>
<evidence type="ECO:0000256" key="1">
    <source>
        <dbReference type="SAM" id="MobiDB-lite"/>
    </source>
</evidence>
<feature type="region of interest" description="Disordered" evidence="1">
    <location>
        <begin position="1"/>
        <end position="30"/>
    </location>
</feature>
<name>A0A844H7U4_9RHOB</name>
<protein>
    <submittedName>
        <fullName evidence="3">Uncharacterized protein</fullName>
    </submittedName>
</protein>
<comment type="caution">
    <text evidence="3">The sequence shown here is derived from an EMBL/GenBank/DDBJ whole genome shotgun (WGS) entry which is preliminary data.</text>
</comment>
<keyword evidence="2" id="KW-0812">Transmembrane</keyword>
<keyword evidence="2" id="KW-0472">Membrane</keyword>
<keyword evidence="2" id="KW-1133">Transmembrane helix</keyword>
<evidence type="ECO:0000313" key="3">
    <source>
        <dbReference type="EMBL" id="MTH35560.1"/>
    </source>
</evidence>